<name>A0A409W7L1_9AGAR</name>
<feature type="domain" description="Inosine/uridine-preferring nucleoside hydrolase" evidence="5">
    <location>
        <begin position="325"/>
        <end position="661"/>
    </location>
</feature>
<dbReference type="GO" id="GO:0005829">
    <property type="term" value="C:cytosol"/>
    <property type="evidence" value="ECO:0007669"/>
    <property type="project" value="TreeGrafter"/>
</dbReference>
<sequence>MFSTLLGCFGGHHTCEIDGPEFDILKEGEQKYGVSGLDGDTLDLSINSYCWALSERYSTRADMHKAIRVREVHLMREPHRRRYTDIAVPFDGAGGYRQMQDYDRDGVELDWWQKAPESESEYLVVSSADRQGSVGHVRLERQWMWERASPQRGLEDSEFSGGEHELNAGVNDEDGEDIGTWKPRRSIGVPHVIINRQSKLQRHAFGRRDVELGTIKFEGQGKAWARETGKQEETDVCLYELALLALAVQRIQKEKSPWKAECRRRLREGNYARLLFDLVDQRRHSKFGPLEDIWYEGTEHQEDVDRVHTIHEFCEDLDKFQRKVVDTDPGVDDIIAILFAIASPEIEILAYNISYAVERFLELNPSESARFPNFNPKKKPILARGAAAPLEGEIHSAQYFHGRDGLGDITGRHPELSFDRPSNSHPFLEISDRSGIDVAIDILKSRPARTVTYIALGPLTTLALMMRKESQLIRDRVGRIVCMGGALDVPGNTSPVAECKPTTLSVLYIYIHSCLLVNFYADPYAVKELLFAKHGIPLDRFVMLPLDITTPHELPFPFYIETIDPAFHNTSRPSISQNKSPLAHFTSSFLERTREIMLQFGKDAMELHDIVAVWCATANPPFADDESGKLAPGWHGSRRIFDIERKGELTRGMLVVDRREDEAAYPLGANRSEAQREDDDIPISQKPIGQAKASSTAGVLCITETPGPKALLGTLIYRIWGCRLP</sequence>
<dbReference type="SUPFAM" id="SSF53590">
    <property type="entry name" value="Nucleoside hydrolase"/>
    <property type="match status" value="1"/>
</dbReference>
<organism evidence="6 7">
    <name type="scientific">Gymnopilus dilepis</name>
    <dbReference type="NCBI Taxonomy" id="231916"/>
    <lineage>
        <taxon>Eukaryota</taxon>
        <taxon>Fungi</taxon>
        <taxon>Dikarya</taxon>
        <taxon>Basidiomycota</taxon>
        <taxon>Agaricomycotina</taxon>
        <taxon>Agaricomycetes</taxon>
        <taxon>Agaricomycetidae</taxon>
        <taxon>Agaricales</taxon>
        <taxon>Agaricineae</taxon>
        <taxon>Hymenogastraceae</taxon>
        <taxon>Gymnopilus</taxon>
    </lineage>
</organism>
<dbReference type="AlphaFoldDB" id="A0A409W7L1"/>
<dbReference type="PANTHER" id="PTHR12304">
    <property type="entry name" value="INOSINE-URIDINE PREFERRING NUCLEOSIDE HYDROLASE"/>
    <property type="match status" value="1"/>
</dbReference>
<evidence type="ECO:0000256" key="2">
    <source>
        <dbReference type="ARBA" id="ARBA00022801"/>
    </source>
</evidence>
<dbReference type="InterPro" id="IPR023186">
    <property type="entry name" value="IUNH"/>
</dbReference>
<dbReference type="PANTHER" id="PTHR12304:SF56">
    <property type="entry name" value="HYDROLASE, PUTATIVE (AFU_ORTHOLOGUE AFUA_1G11790)-RELATED"/>
    <property type="match status" value="1"/>
</dbReference>
<dbReference type="GO" id="GO:0006152">
    <property type="term" value="P:purine nucleoside catabolic process"/>
    <property type="evidence" value="ECO:0007669"/>
    <property type="project" value="TreeGrafter"/>
</dbReference>
<evidence type="ECO:0000313" key="7">
    <source>
        <dbReference type="Proteomes" id="UP000284706"/>
    </source>
</evidence>
<keyword evidence="3" id="KW-0326">Glycosidase</keyword>
<feature type="region of interest" description="Disordered" evidence="4">
    <location>
        <begin position="154"/>
        <end position="176"/>
    </location>
</feature>
<evidence type="ECO:0000256" key="1">
    <source>
        <dbReference type="ARBA" id="ARBA00009176"/>
    </source>
</evidence>
<keyword evidence="7" id="KW-1185">Reference proteome</keyword>
<evidence type="ECO:0000313" key="6">
    <source>
        <dbReference type="EMBL" id="PPQ74496.1"/>
    </source>
</evidence>
<evidence type="ECO:0000259" key="5">
    <source>
        <dbReference type="Pfam" id="PF01156"/>
    </source>
</evidence>
<proteinExistence type="inferred from homology"/>
<dbReference type="InParanoid" id="A0A409W7L1"/>
<accession>A0A409W7L1</accession>
<dbReference type="Pfam" id="PF01156">
    <property type="entry name" value="IU_nuc_hydro"/>
    <property type="match status" value="1"/>
</dbReference>
<comment type="caution">
    <text evidence="6">The sequence shown here is derived from an EMBL/GenBank/DDBJ whole genome shotgun (WGS) entry which is preliminary data.</text>
</comment>
<evidence type="ECO:0000256" key="4">
    <source>
        <dbReference type="SAM" id="MobiDB-lite"/>
    </source>
</evidence>
<dbReference type="GO" id="GO:0008477">
    <property type="term" value="F:purine nucleosidase activity"/>
    <property type="evidence" value="ECO:0007669"/>
    <property type="project" value="TreeGrafter"/>
</dbReference>
<reference evidence="6 7" key="1">
    <citation type="journal article" date="2018" name="Evol. Lett.">
        <title>Horizontal gene cluster transfer increased hallucinogenic mushroom diversity.</title>
        <authorList>
            <person name="Reynolds H.T."/>
            <person name="Vijayakumar V."/>
            <person name="Gluck-Thaler E."/>
            <person name="Korotkin H.B."/>
            <person name="Matheny P.B."/>
            <person name="Slot J.C."/>
        </authorList>
    </citation>
    <scope>NUCLEOTIDE SEQUENCE [LARGE SCALE GENOMIC DNA]</scope>
    <source>
        <strain evidence="6 7">SRW20</strain>
    </source>
</reference>
<dbReference type="Proteomes" id="UP000284706">
    <property type="component" value="Unassembled WGS sequence"/>
</dbReference>
<keyword evidence="2" id="KW-0378">Hydrolase</keyword>
<dbReference type="InterPro" id="IPR036452">
    <property type="entry name" value="Ribo_hydro-like"/>
</dbReference>
<gene>
    <name evidence="6" type="ORF">CVT26_007956</name>
</gene>
<dbReference type="InterPro" id="IPR001910">
    <property type="entry name" value="Inosine/uridine_hydrolase_dom"/>
</dbReference>
<dbReference type="EMBL" id="NHYE01005336">
    <property type="protein sequence ID" value="PPQ74496.1"/>
    <property type="molecule type" value="Genomic_DNA"/>
</dbReference>
<evidence type="ECO:0000256" key="3">
    <source>
        <dbReference type="ARBA" id="ARBA00023295"/>
    </source>
</evidence>
<protein>
    <recommendedName>
        <fullName evidence="5">Inosine/uridine-preferring nucleoside hydrolase domain-containing protein</fullName>
    </recommendedName>
</protein>
<dbReference type="STRING" id="231916.A0A409W7L1"/>
<comment type="similarity">
    <text evidence="1">Belongs to the IUNH family.</text>
</comment>
<dbReference type="Gene3D" id="3.90.245.10">
    <property type="entry name" value="Ribonucleoside hydrolase-like"/>
    <property type="match status" value="1"/>
</dbReference>
<dbReference type="OrthoDB" id="5783963at2759"/>